<dbReference type="OrthoDB" id="410307at2759"/>
<evidence type="ECO:0000256" key="3">
    <source>
        <dbReference type="ARBA" id="ARBA00022771"/>
    </source>
</evidence>
<feature type="zinc finger region" description="C3H1-type" evidence="5">
    <location>
        <begin position="153"/>
        <end position="181"/>
    </location>
</feature>
<evidence type="ECO:0000256" key="2">
    <source>
        <dbReference type="ARBA" id="ARBA00022737"/>
    </source>
</evidence>
<accession>A0A8B8DXF5</accession>
<dbReference type="Gene3D" id="4.10.1000.10">
    <property type="entry name" value="Zinc finger, CCCH-type"/>
    <property type="match status" value="2"/>
</dbReference>
<feature type="region of interest" description="Disordered" evidence="7">
    <location>
        <begin position="87"/>
        <end position="114"/>
    </location>
</feature>
<keyword evidence="2" id="KW-0677">Repeat</keyword>
<evidence type="ECO:0000256" key="1">
    <source>
        <dbReference type="ARBA" id="ARBA00022723"/>
    </source>
</evidence>
<proteinExistence type="predicted"/>
<dbReference type="InterPro" id="IPR000571">
    <property type="entry name" value="Znf_CCCH"/>
</dbReference>
<dbReference type="PANTHER" id="PTHR12547:SF18">
    <property type="entry name" value="PROTEIN TIS11"/>
    <property type="match status" value="1"/>
</dbReference>
<dbReference type="AlphaFoldDB" id="A0A8B8DXF5"/>
<dbReference type="GO" id="GO:0003729">
    <property type="term" value="F:mRNA binding"/>
    <property type="evidence" value="ECO:0007669"/>
    <property type="project" value="InterPro"/>
</dbReference>
<name>A0A8B8DXF5_CRAVI</name>
<reference evidence="10" key="1">
    <citation type="submission" date="2025-08" db="UniProtKB">
        <authorList>
            <consortium name="RefSeq"/>
        </authorList>
    </citation>
    <scope>IDENTIFICATION</scope>
    <source>
        <tissue evidence="10">Whole sample</tissue>
    </source>
</reference>
<dbReference type="Pfam" id="PF00642">
    <property type="entry name" value="zf-CCCH"/>
    <property type="match status" value="2"/>
</dbReference>
<dbReference type="FunFam" id="4.10.1000.10:FF:000001">
    <property type="entry name" value="zinc finger CCCH domain-containing protein 15-like"/>
    <property type="match status" value="1"/>
</dbReference>
<feature type="domain" description="C3H1-type" evidence="8">
    <location>
        <begin position="115"/>
        <end position="143"/>
    </location>
</feature>
<dbReference type="FunFam" id="4.10.1000.10:FF:000002">
    <property type="entry name" value="Zinc finger protein 36, C3H1 type-like 1"/>
    <property type="match status" value="1"/>
</dbReference>
<dbReference type="Proteomes" id="UP000694844">
    <property type="component" value="Chromosome 4"/>
</dbReference>
<feature type="compositionally biased region" description="Polar residues" evidence="7">
    <location>
        <begin position="98"/>
        <end position="114"/>
    </location>
</feature>
<dbReference type="PROSITE" id="PS50103">
    <property type="entry name" value="ZF_C3H1"/>
    <property type="match status" value="2"/>
</dbReference>
<dbReference type="GeneID" id="111129521"/>
<gene>
    <name evidence="10" type="primary">LOC111129521</name>
</gene>
<dbReference type="SMART" id="SM00356">
    <property type="entry name" value="ZnF_C3H1"/>
    <property type="match status" value="2"/>
</dbReference>
<dbReference type="GO" id="GO:0008270">
    <property type="term" value="F:zinc ion binding"/>
    <property type="evidence" value="ECO:0007669"/>
    <property type="project" value="UniProtKB-KW"/>
</dbReference>
<dbReference type="InterPro" id="IPR036855">
    <property type="entry name" value="Znf_CCCH_sf"/>
</dbReference>
<evidence type="ECO:0000313" key="9">
    <source>
        <dbReference type="Proteomes" id="UP000694844"/>
    </source>
</evidence>
<evidence type="ECO:0000313" key="10">
    <source>
        <dbReference type="RefSeq" id="XP_022331681.1"/>
    </source>
</evidence>
<sequence>MSTELYPSAFYDVGDLLYKQNKKNLMKNQMNERRATVTAATMSPAVVKARTMSTNSFIPIGGQPLVSVSSQGSESCLINNPESLHRKLDRSMSEPGATLSSAASRQQNQNVNSSRYKTELCRPFEESGHCKYGDKCQFAHGAHELRNLNRHPKYKTELCRTFHTIGFCPYGPRCHFIHNDEERNQNVNKNHPAMMTTATTVQQTFPSRMDQISQVKRPTNFSSSFNGSLGSSSESLSSSASDSPSLSPIFWGTNEDIFRDFSSSSQYSSSGSSSPVFDYSADPASSLAASLLTPLNVQTATTANQNLASEINILQQQINVIMNLSNQCNNNNPNVFDSTAATTNTWDLAPPAPHSPPDSISGDSLGSASSGSCGSINTCGSPLDVSKSLRLPIFNKLSQDD</sequence>
<feature type="coiled-coil region" evidence="6">
    <location>
        <begin position="297"/>
        <end position="324"/>
    </location>
</feature>
<protein>
    <submittedName>
        <fullName evidence="10">mRNA decay activator protein ZFP36L1-like</fullName>
    </submittedName>
</protein>
<organism evidence="9 10">
    <name type="scientific">Crassostrea virginica</name>
    <name type="common">Eastern oyster</name>
    <dbReference type="NCBI Taxonomy" id="6565"/>
    <lineage>
        <taxon>Eukaryota</taxon>
        <taxon>Metazoa</taxon>
        <taxon>Spiralia</taxon>
        <taxon>Lophotrochozoa</taxon>
        <taxon>Mollusca</taxon>
        <taxon>Bivalvia</taxon>
        <taxon>Autobranchia</taxon>
        <taxon>Pteriomorphia</taxon>
        <taxon>Ostreida</taxon>
        <taxon>Ostreoidea</taxon>
        <taxon>Ostreidae</taxon>
        <taxon>Crassostrea</taxon>
    </lineage>
</organism>
<evidence type="ECO:0000256" key="4">
    <source>
        <dbReference type="ARBA" id="ARBA00022833"/>
    </source>
</evidence>
<evidence type="ECO:0000256" key="5">
    <source>
        <dbReference type="PROSITE-ProRule" id="PRU00723"/>
    </source>
</evidence>
<keyword evidence="6" id="KW-0175">Coiled coil</keyword>
<evidence type="ECO:0000256" key="6">
    <source>
        <dbReference type="SAM" id="Coils"/>
    </source>
</evidence>
<dbReference type="SUPFAM" id="SSF90229">
    <property type="entry name" value="CCCH zinc finger"/>
    <property type="match status" value="2"/>
</dbReference>
<dbReference type="PANTHER" id="PTHR12547">
    <property type="entry name" value="CCCH ZINC FINGER/TIS11-RELATED"/>
    <property type="match status" value="1"/>
</dbReference>
<feature type="zinc finger region" description="C3H1-type" evidence="5">
    <location>
        <begin position="115"/>
        <end position="143"/>
    </location>
</feature>
<evidence type="ECO:0000259" key="8">
    <source>
        <dbReference type="PROSITE" id="PS50103"/>
    </source>
</evidence>
<keyword evidence="4 5" id="KW-0862">Zinc</keyword>
<dbReference type="KEGG" id="cvn:111129521"/>
<feature type="domain" description="C3H1-type" evidence="8">
    <location>
        <begin position="153"/>
        <end position="181"/>
    </location>
</feature>
<feature type="region of interest" description="Disordered" evidence="7">
    <location>
        <begin position="344"/>
        <end position="374"/>
    </location>
</feature>
<keyword evidence="1 5" id="KW-0479">Metal-binding</keyword>
<keyword evidence="3 5" id="KW-0863">Zinc-finger</keyword>
<evidence type="ECO:0000256" key="7">
    <source>
        <dbReference type="SAM" id="MobiDB-lite"/>
    </source>
</evidence>
<dbReference type="RefSeq" id="XP_022331681.1">
    <property type="nucleotide sequence ID" value="XM_022475973.1"/>
</dbReference>
<feature type="compositionally biased region" description="Low complexity" evidence="7">
    <location>
        <begin position="359"/>
        <end position="374"/>
    </location>
</feature>
<dbReference type="InterPro" id="IPR045877">
    <property type="entry name" value="ZFP36-like"/>
</dbReference>
<keyword evidence="9" id="KW-1185">Reference proteome</keyword>